<comment type="caution">
    <text evidence="2">The sequence shown here is derived from an EMBL/GenBank/DDBJ whole genome shotgun (WGS) entry which is preliminary data.</text>
</comment>
<dbReference type="Proteomes" id="UP000466535">
    <property type="component" value="Unassembled WGS sequence"/>
</dbReference>
<dbReference type="EMBL" id="WUUT01000001">
    <property type="protein sequence ID" value="MXR50790.1"/>
    <property type="molecule type" value="Genomic_DNA"/>
</dbReference>
<keyword evidence="1" id="KW-0812">Transmembrane</keyword>
<proteinExistence type="predicted"/>
<keyword evidence="3" id="KW-1185">Reference proteome</keyword>
<feature type="transmembrane region" description="Helical" evidence="1">
    <location>
        <begin position="36"/>
        <end position="55"/>
    </location>
</feature>
<feature type="transmembrane region" description="Helical" evidence="1">
    <location>
        <begin position="12"/>
        <end position="29"/>
    </location>
</feature>
<accession>A0A6B0T7C3</accession>
<sequence>MVEPPSPGLLDYAAVGSAVAALVFAYVIYPNTIVQYSAWLVVFTIWMAWFVYYGTKWMYGVEGDPS</sequence>
<gene>
    <name evidence="2" type="ORF">GRX03_04110</name>
</gene>
<name>A0A6B0T7C3_9EURY</name>
<evidence type="ECO:0000313" key="3">
    <source>
        <dbReference type="Proteomes" id="UP000466535"/>
    </source>
</evidence>
<keyword evidence="1" id="KW-0472">Membrane</keyword>
<dbReference type="OrthoDB" id="214372at2157"/>
<reference evidence="2 3" key="1">
    <citation type="submission" date="2019-12" db="EMBL/GenBank/DDBJ databases">
        <title>Isolation and characterization of three novel carbon monoxide-oxidizing members of Halobacteria from salione crusts and soils.</title>
        <authorList>
            <person name="Myers M.R."/>
            <person name="King G.M."/>
        </authorList>
    </citation>
    <scope>NUCLEOTIDE SEQUENCE [LARGE SCALE GENOMIC DNA]</scope>
    <source>
        <strain evidence="2 3">WSH3</strain>
    </source>
</reference>
<keyword evidence="1" id="KW-1133">Transmembrane helix</keyword>
<organism evidence="2 3">
    <name type="scientific">Halovenus carboxidivorans</name>
    <dbReference type="NCBI Taxonomy" id="2692199"/>
    <lineage>
        <taxon>Archaea</taxon>
        <taxon>Methanobacteriati</taxon>
        <taxon>Methanobacteriota</taxon>
        <taxon>Stenosarchaea group</taxon>
        <taxon>Halobacteria</taxon>
        <taxon>Halobacteriales</taxon>
        <taxon>Haloarculaceae</taxon>
        <taxon>Halovenus</taxon>
    </lineage>
</organism>
<dbReference type="AlphaFoldDB" id="A0A6B0T7C3"/>
<protein>
    <submittedName>
        <fullName evidence="2">Uncharacterized protein</fullName>
    </submittedName>
</protein>
<evidence type="ECO:0000256" key="1">
    <source>
        <dbReference type="SAM" id="Phobius"/>
    </source>
</evidence>
<dbReference type="RefSeq" id="WP_159762887.1">
    <property type="nucleotide sequence ID" value="NZ_WUUT01000001.1"/>
</dbReference>
<evidence type="ECO:0000313" key="2">
    <source>
        <dbReference type="EMBL" id="MXR50790.1"/>
    </source>
</evidence>